<dbReference type="EMBL" id="JASBWS010000061">
    <property type="protein sequence ID" value="KAJ9102927.1"/>
    <property type="molecule type" value="Genomic_DNA"/>
</dbReference>
<proteinExistence type="predicted"/>
<comment type="caution">
    <text evidence="1">The sequence shown here is derived from an EMBL/GenBank/DDBJ whole genome shotgun (WGS) entry which is preliminary data.</text>
</comment>
<evidence type="ECO:0000313" key="2">
    <source>
        <dbReference type="Proteomes" id="UP001230649"/>
    </source>
</evidence>
<protein>
    <submittedName>
        <fullName evidence="1">Uncharacterized protein</fullName>
    </submittedName>
</protein>
<dbReference type="Proteomes" id="UP001230649">
    <property type="component" value="Unassembled WGS sequence"/>
</dbReference>
<keyword evidence="2" id="KW-1185">Reference proteome</keyword>
<evidence type="ECO:0000313" key="1">
    <source>
        <dbReference type="EMBL" id="KAJ9102927.1"/>
    </source>
</evidence>
<accession>A0ACC2VVK3</accession>
<reference evidence="1" key="1">
    <citation type="submission" date="2023-04" db="EMBL/GenBank/DDBJ databases">
        <title>Draft Genome sequencing of Naganishia species isolated from polar environments using Oxford Nanopore Technology.</title>
        <authorList>
            <person name="Leo P."/>
            <person name="Venkateswaran K."/>
        </authorList>
    </citation>
    <scope>NUCLEOTIDE SEQUENCE</scope>
    <source>
        <strain evidence="1">MNA-CCFEE 5262</strain>
    </source>
</reference>
<organism evidence="1 2">
    <name type="scientific">Naganishia adeliensis</name>
    <dbReference type="NCBI Taxonomy" id="92952"/>
    <lineage>
        <taxon>Eukaryota</taxon>
        <taxon>Fungi</taxon>
        <taxon>Dikarya</taxon>
        <taxon>Basidiomycota</taxon>
        <taxon>Agaricomycotina</taxon>
        <taxon>Tremellomycetes</taxon>
        <taxon>Filobasidiales</taxon>
        <taxon>Filobasidiaceae</taxon>
        <taxon>Naganishia</taxon>
    </lineage>
</organism>
<name>A0ACC2VVK3_9TREE</name>
<gene>
    <name evidence="1" type="ORF">QFC20_004893</name>
</gene>
<sequence>MFEPPHSQISAASAPVISIVKALTTPMALQPIAERTANAEERRQPVRQMTERTRGNHTSVFPIIAVLASAQEA</sequence>